<dbReference type="PROSITE" id="PS51892">
    <property type="entry name" value="SUBTILASE"/>
    <property type="match status" value="1"/>
</dbReference>
<keyword evidence="5" id="KW-0865">Zymogen</keyword>
<evidence type="ECO:0000256" key="9">
    <source>
        <dbReference type="PROSITE-ProRule" id="PRU01240"/>
    </source>
</evidence>
<feature type="compositionally biased region" description="Acidic residues" evidence="11">
    <location>
        <begin position="863"/>
        <end position="882"/>
    </location>
</feature>
<dbReference type="InterPro" id="IPR023828">
    <property type="entry name" value="Peptidase_S8_Ser-AS"/>
</dbReference>
<feature type="region of interest" description="Disordered" evidence="11">
    <location>
        <begin position="761"/>
        <end position="897"/>
    </location>
</feature>
<dbReference type="InterPro" id="IPR015500">
    <property type="entry name" value="Peptidase_S8_subtilisin-rel"/>
</dbReference>
<evidence type="ECO:0000256" key="7">
    <source>
        <dbReference type="ARBA" id="ARBA00023619"/>
    </source>
</evidence>
<reference evidence="14" key="1">
    <citation type="submission" date="2014-11" db="EMBL/GenBank/DDBJ databases">
        <authorList>
            <person name="Otto D Thomas"/>
            <person name="Naeem Raeece"/>
        </authorList>
    </citation>
    <scope>NUCLEOTIDE SEQUENCE</scope>
</reference>
<feature type="compositionally biased region" description="Acidic residues" evidence="11">
    <location>
        <begin position="843"/>
        <end position="852"/>
    </location>
</feature>
<keyword evidence="3 9" id="KW-0378">Hydrolase</keyword>
<feature type="compositionally biased region" description="Polar residues" evidence="11">
    <location>
        <begin position="723"/>
        <end position="735"/>
    </location>
</feature>
<dbReference type="CDD" id="cd07473">
    <property type="entry name" value="Peptidases_S8_Subtilisin_like"/>
    <property type="match status" value="1"/>
</dbReference>
<evidence type="ECO:0000256" key="5">
    <source>
        <dbReference type="ARBA" id="ARBA00023145"/>
    </source>
</evidence>
<feature type="compositionally biased region" description="Low complexity" evidence="11">
    <location>
        <begin position="778"/>
        <end position="808"/>
    </location>
</feature>
<dbReference type="PANTHER" id="PTHR43399:SF4">
    <property type="entry name" value="CELL WALL-ASSOCIATED PROTEASE"/>
    <property type="match status" value="1"/>
</dbReference>
<comment type="similarity">
    <text evidence="1 9 10">Belongs to the peptidase S8 family.</text>
</comment>
<evidence type="ECO:0000256" key="11">
    <source>
        <dbReference type="SAM" id="MobiDB-lite"/>
    </source>
</evidence>
<feature type="region of interest" description="Disordered" evidence="11">
    <location>
        <begin position="532"/>
        <end position="640"/>
    </location>
</feature>
<dbReference type="InterPro" id="IPR000209">
    <property type="entry name" value="Peptidase_S8/S53_dom"/>
</dbReference>
<feature type="compositionally biased region" description="Low complexity" evidence="11">
    <location>
        <begin position="532"/>
        <end position="567"/>
    </location>
</feature>
<evidence type="ECO:0000256" key="4">
    <source>
        <dbReference type="ARBA" id="ARBA00022825"/>
    </source>
</evidence>
<evidence type="ECO:0000256" key="1">
    <source>
        <dbReference type="ARBA" id="ARBA00011073"/>
    </source>
</evidence>
<evidence type="ECO:0000313" key="14">
    <source>
        <dbReference type="EMBL" id="CEM53211.1"/>
    </source>
</evidence>
<dbReference type="PRINTS" id="PR00723">
    <property type="entry name" value="SUBTILISIN"/>
</dbReference>
<feature type="domain" description="Peptidase S8/S53" evidence="13">
    <location>
        <begin position="237"/>
        <end position="500"/>
    </location>
</feature>
<dbReference type="PROSITE" id="PS00138">
    <property type="entry name" value="SUBTILASE_SER"/>
    <property type="match status" value="1"/>
</dbReference>
<keyword evidence="4 9" id="KW-0720">Serine protease</keyword>
<feature type="compositionally biased region" description="Polar residues" evidence="11">
    <location>
        <begin position="576"/>
        <end position="587"/>
    </location>
</feature>
<dbReference type="EMBL" id="CDMZ01005558">
    <property type="protein sequence ID" value="CEM53211.1"/>
    <property type="molecule type" value="Genomic_DNA"/>
</dbReference>
<dbReference type="EC" id="3.4.21.62" evidence="7"/>
<evidence type="ECO:0000256" key="3">
    <source>
        <dbReference type="ARBA" id="ARBA00022801"/>
    </source>
</evidence>
<feature type="active site" description="Charge relay system" evidence="8 9">
    <location>
        <position position="244"/>
    </location>
</feature>
<feature type="compositionally biased region" description="Basic and acidic residues" evidence="11">
    <location>
        <begin position="826"/>
        <end position="842"/>
    </location>
</feature>
<name>A0A0G4I7Z8_9ALVE</name>
<feature type="compositionally biased region" description="Basic and acidic residues" evidence="11">
    <location>
        <begin position="853"/>
        <end position="862"/>
    </location>
</feature>
<dbReference type="InterPro" id="IPR023827">
    <property type="entry name" value="Peptidase_S8_Asp-AS"/>
</dbReference>
<dbReference type="PROSITE" id="PS00137">
    <property type="entry name" value="SUBTILASE_HIS"/>
    <property type="match status" value="1"/>
</dbReference>
<feature type="compositionally biased region" description="Polar residues" evidence="11">
    <location>
        <begin position="661"/>
        <end position="680"/>
    </location>
</feature>
<dbReference type="InterPro" id="IPR036852">
    <property type="entry name" value="Peptidase_S8/S53_dom_sf"/>
</dbReference>
<dbReference type="AlphaFoldDB" id="A0A0G4I7Z8"/>
<feature type="active site" description="Charge relay system" evidence="8 9">
    <location>
        <position position="464"/>
    </location>
</feature>
<feature type="compositionally biased region" description="Basic and acidic residues" evidence="11">
    <location>
        <begin position="883"/>
        <end position="897"/>
    </location>
</feature>
<evidence type="ECO:0000256" key="12">
    <source>
        <dbReference type="SAM" id="SignalP"/>
    </source>
</evidence>
<feature type="compositionally biased region" description="Low complexity" evidence="11">
    <location>
        <begin position="588"/>
        <end position="620"/>
    </location>
</feature>
<gene>
    <name evidence="14" type="ORF">Cvel_11794</name>
</gene>
<protein>
    <recommendedName>
        <fullName evidence="7">subtilisin</fullName>
        <ecNumber evidence="7">3.4.21.62</ecNumber>
    </recommendedName>
</protein>
<feature type="compositionally biased region" description="Polar residues" evidence="11">
    <location>
        <begin position="809"/>
        <end position="821"/>
    </location>
</feature>
<evidence type="ECO:0000256" key="2">
    <source>
        <dbReference type="ARBA" id="ARBA00022670"/>
    </source>
</evidence>
<organism evidence="14">
    <name type="scientific">Chromera velia CCMP2878</name>
    <dbReference type="NCBI Taxonomy" id="1169474"/>
    <lineage>
        <taxon>Eukaryota</taxon>
        <taxon>Sar</taxon>
        <taxon>Alveolata</taxon>
        <taxon>Colpodellida</taxon>
        <taxon>Chromeraceae</taxon>
        <taxon>Chromera</taxon>
    </lineage>
</organism>
<dbReference type="SUPFAM" id="SSF52743">
    <property type="entry name" value="Subtilisin-like"/>
    <property type="match status" value="1"/>
</dbReference>
<dbReference type="PANTHER" id="PTHR43399">
    <property type="entry name" value="SUBTILISIN-RELATED"/>
    <property type="match status" value="1"/>
</dbReference>
<feature type="chain" id="PRO_5005192827" description="subtilisin" evidence="12">
    <location>
        <begin position="22"/>
        <end position="916"/>
    </location>
</feature>
<feature type="signal peptide" evidence="12">
    <location>
        <begin position="1"/>
        <end position="21"/>
    </location>
</feature>
<proteinExistence type="inferred from homology"/>
<dbReference type="PROSITE" id="PS00136">
    <property type="entry name" value="SUBTILASE_ASP"/>
    <property type="match status" value="1"/>
</dbReference>
<dbReference type="Pfam" id="PF00082">
    <property type="entry name" value="Peptidase_S8"/>
    <property type="match status" value="1"/>
</dbReference>
<evidence type="ECO:0000256" key="6">
    <source>
        <dbReference type="ARBA" id="ARBA00023529"/>
    </source>
</evidence>
<dbReference type="InterPro" id="IPR022398">
    <property type="entry name" value="Peptidase_S8_His-AS"/>
</dbReference>
<feature type="region of interest" description="Disordered" evidence="11">
    <location>
        <begin position="661"/>
        <end position="688"/>
    </location>
</feature>
<dbReference type="GO" id="GO:0006508">
    <property type="term" value="P:proteolysis"/>
    <property type="evidence" value="ECO:0007669"/>
    <property type="project" value="UniProtKB-KW"/>
</dbReference>
<keyword evidence="12" id="KW-0732">Signal</keyword>
<feature type="region of interest" description="Disordered" evidence="11">
    <location>
        <begin position="721"/>
        <end position="748"/>
    </location>
</feature>
<accession>A0A0G4I7Z8</accession>
<dbReference type="VEuPathDB" id="CryptoDB:Cvel_11794"/>
<dbReference type="InterPro" id="IPR051048">
    <property type="entry name" value="Peptidase_S8/S53_subtilisin"/>
</dbReference>
<dbReference type="Gene3D" id="3.40.50.200">
    <property type="entry name" value="Peptidase S8/S53 domain"/>
    <property type="match status" value="1"/>
</dbReference>
<keyword evidence="2 9" id="KW-0645">Protease</keyword>
<sequence>MTTGYVLLLALSLVSLGVTCSEDVAPKKHKVKLIIGYDDVDSDSSRRRLTPVRRLSDEHPRVLKEMGVYNLKWLPSFHQEILELDDDVDEQETESILESLSKVQHIKYVEVDQKVSLNLPQTKERDSGSQPVGHLKDFLSLNLLKDLFSFNTKKGNETQTQSKNLFSSEETAKERRLQQIDPLLQHLFREASLHKTLPDDPFFQYQWHFFNSSSSDIRLPQAWKLTDDFWGLSRLQEVVVAVIDTGVDLTHPELEGQLWFNKGEIPGDGIDNDRNGFVDDYWGWDFAEDSPSPQDRNGHGTHCAGSIASLTNNGMGVGGICGTAKVMALKFLDQNGEGMVSDAITALDYAVRMGAQVSSNSWGGGSDMRSLRDAVEAAQRANMLMVVAAGNSGHNSANVPYYPAHYDMNNIVSVASVTDKGVLASHSNYGQSVSLCAPGTRLASLWLWEGGKPNTGYWMESGTSMAAPLVAGVAALLKAIDPSLSAAEMRIILLRSSRKLTPLNGKVATSATLDALQAVRLLFLERASSLPVPGQTQMPVQPQQPQEQIQQQPQQQQQAVPTQPPAQNSAWGDWYDSSQQRGGDTSFAQPGQGVQGVTQGQQQGQGAAQGQQQGQGFTGASSPQTSAGDPQAVSGGTSGIPYSEEEARMIALLKQIEEQTAAQQRQIEQATGVSPSTNTAPPEERTGLPPGAIGGTWDRPIYPTVVNTPPPIQGGGPMIINPTENMQSGRLTPTLTPKYGDGNPDPALQLTPEEIALRQQYGAAGFSPQNTAGGGGTSASVPSSGGGAPAVAIGGTQQQQFAGASSASPIKTSGAQRTQEQAIAEYEQRMAEIEAERAAEERENAEDEDEDNDGGRRWRLFDDSDDEDSDRDREEDPEEEQERAEKEQERAERRERWQRWSANIQAAAQAAAAAQG</sequence>
<evidence type="ECO:0000256" key="8">
    <source>
        <dbReference type="PIRSR" id="PIRSR615500-1"/>
    </source>
</evidence>
<comment type="catalytic activity">
    <reaction evidence="6">
        <text>Hydrolysis of proteins with broad specificity for peptide bonds, and a preference for a large uncharged residue in P1. Hydrolyzes peptide amides.</text>
        <dbReference type="EC" id="3.4.21.62"/>
    </reaction>
</comment>
<dbReference type="GO" id="GO:0004252">
    <property type="term" value="F:serine-type endopeptidase activity"/>
    <property type="evidence" value="ECO:0007669"/>
    <property type="project" value="UniProtKB-UniRule"/>
</dbReference>
<dbReference type="InterPro" id="IPR034204">
    <property type="entry name" value="PfSUB1-like_cat_dom"/>
</dbReference>
<evidence type="ECO:0000259" key="13">
    <source>
        <dbReference type="Pfam" id="PF00082"/>
    </source>
</evidence>
<feature type="active site" description="Charge relay system" evidence="8 9">
    <location>
        <position position="299"/>
    </location>
</feature>
<evidence type="ECO:0000256" key="10">
    <source>
        <dbReference type="RuleBase" id="RU003355"/>
    </source>
</evidence>